<evidence type="ECO:0000256" key="3">
    <source>
        <dbReference type="ARBA" id="ARBA00013194"/>
    </source>
</evidence>
<keyword evidence="5 6" id="KW-0413">Isomerase</keyword>
<keyword evidence="11" id="KW-1185">Reference proteome</keyword>
<name>A0ABP7CFW9_9MICC</name>
<dbReference type="EC" id="5.2.1.8" evidence="3 6"/>
<accession>A0ABP7CFW9</accession>
<evidence type="ECO:0000313" key="11">
    <source>
        <dbReference type="Proteomes" id="UP001500752"/>
    </source>
</evidence>
<evidence type="ECO:0000256" key="1">
    <source>
        <dbReference type="ARBA" id="ARBA00000971"/>
    </source>
</evidence>
<evidence type="ECO:0000259" key="9">
    <source>
        <dbReference type="PROSITE" id="PS50059"/>
    </source>
</evidence>
<dbReference type="SUPFAM" id="SSF54534">
    <property type="entry name" value="FKBP-like"/>
    <property type="match status" value="1"/>
</dbReference>
<dbReference type="PROSITE" id="PS51257">
    <property type="entry name" value="PROKAR_LIPOPROTEIN"/>
    <property type="match status" value="1"/>
</dbReference>
<comment type="similarity">
    <text evidence="2">Belongs to the FKBP-type PPIase family.</text>
</comment>
<dbReference type="RefSeq" id="WP_345151772.1">
    <property type="nucleotide sequence ID" value="NZ_BAABEO010000019.1"/>
</dbReference>
<dbReference type="EMBL" id="BAABEO010000019">
    <property type="protein sequence ID" value="GAA3689776.1"/>
    <property type="molecule type" value="Genomic_DNA"/>
</dbReference>
<keyword evidence="8" id="KW-0732">Signal</keyword>
<comment type="catalytic activity">
    <reaction evidence="1 6">
        <text>[protein]-peptidylproline (omega=180) = [protein]-peptidylproline (omega=0)</text>
        <dbReference type="Rhea" id="RHEA:16237"/>
        <dbReference type="Rhea" id="RHEA-COMP:10747"/>
        <dbReference type="Rhea" id="RHEA-COMP:10748"/>
        <dbReference type="ChEBI" id="CHEBI:83833"/>
        <dbReference type="ChEBI" id="CHEBI:83834"/>
        <dbReference type="EC" id="5.2.1.8"/>
    </reaction>
</comment>
<evidence type="ECO:0000256" key="5">
    <source>
        <dbReference type="ARBA" id="ARBA00023235"/>
    </source>
</evidence>
<dbReference type="PROSITE" id="PS50059">
    <property type="entry name" value="FKBP_PPIASE"/>
    <property type="match status" value="1"/>
</dbReference>
<dbReference type="Pfam" id="PF00254">
    <property type="entry name" value="FKBP_C"/>
    <property type="match status" value="1"/>
</dbReference>
<dbReference type="InterPro" id="IPR046357">
    <property type="entry name" value="PPIase_dom_sf"/>
</dbReference>
<evidence type="ECO:0000256" key="7">
    <source>
        <dbReference type="SAM" id="MobiDB-lite"/>
    </source>
</evidence>
<evidence type="ECO:0000256" key="6">
    <source>
        <dbReference type="PROSITE-ProRule" id="PRU00277"/>
    </source>
</evidence>
<protein>
    <recommendedName>
        <fullName evidence="3 6">peptidylprolyl isomerase</fullName>
        <ecNumber evidence="3 6">5.2.1.8</ecNumber>
    </recommendedName>
</protein>
<proteinExistence type="inferred from homology"/>
<keyword evidence="4 6" id="KW-0697">Rotamase</keyword>
<dbReference type="Proteomes" id="UP001500752">
    <property type="component" value="Unassembled WGS sequence"/>
</dbReference>
<reference evidence="11" key="1">
    <citation type="journal article" date="2019" name="Int. J. Syst. Evol. Microbiol.">
        <title>The Global Catalogue of Microorganisms (GCM) 10K type strain sequencing project: providing services to taxonomists for standard genome sequencing and annotation.</title>
        <authorList>
            <consortium name="The Broad Institute Genomics Platform"/>
            <consortium name="The Broad Institute Genome Sequencing Center for Infectious Disease"/>
            <person name="Wu L."/>
            <person name="Ma J."/>
        </authorList>
    </citation>
    <scope>NUCLEOTIDE SEQUENCE [LARGE SCALE GENOMIC DNA]</scope>
    <source>
        <strain evidence="11">JCM 30742</strain>
    </source>
</reference>
<feature type="compositionally biased region" description="Low complexity" evidence="7">
    <location>
        <begin position="154"/>
        <end position="166"/>
    </location>
</feature>
<feature type="domain" description="PPIase FKBP-type" evidence="9">
    <location>
        <begin position="242"/>
        <end position="333"/>
    </location>
</feature>
<gene>
    <name evidence="10" type="ORF">GCM10023081_29010</name>
</gene>
<feature type="region of interest" description="Disordered" evidence="7">
    <location>
        <begin position="141"/>
        <end position="168"/>
    </location>
</feature>
<feature type="region of interest" description="Disordered" evidence="7">
    <location>
        <begin position="203"/>
        <end position="222"/>
    </location>
</feature>
<dbReference type="PANTHER" id="PTHR43811">
    <property type="entry name" value="FKBP-TYPE PEPTIDYL-PROLYL CIS-TRANS ISOMERASE FKPA"/>
    <property type="match status" value="1"/>
</dbReference>
<evidence type="ECO:0000256" key="4">
    <source>
        <dbReference type="ARBA" id="ARBA00023110"/>
    </source>
</evidence>
<comment type="caution">
    <text evidence="10">The sequence shown here is derived from an EMBL/GenBank/DDBJ whole genome shotgun (WGS) entry which is preliminary data.</text>
</comment>
<dbReference type="PANTHER" id="PTHR43811:SF19">
    <property type="entry name" value="39 KDA FK506-BINDING NUCLEAR PROTEIN"/>
    <property type="match status" value="1"/>
</dbReference>
<evidence type="ECO:0000313" key="10">
    <source>
        <dbReference type="EMBL" id="GAA3689776.1"/>
    </source>
</evidence>
<evidence type="ECO:0000256" key="8">
    <source>
        <dbReference type="SAM" id="SignalP"/>
    </source>
</evidence>
<dbReference type="InterPro" id="IPR001179">
    <property type="entry name" value="PPIase_FKBP_dom"/>
</dbReference>
<feature type="signal peptide" evidence="8">
    <location>
        <begin position="1"/>
        <end position="21"/>
    </location>
</feature>
<dbReference type="Gene3D" id="3.10.50.40">
    <property type="match status" value="1"/>
</dbReference>
<feature type="chain" id="PRO_5046220625" description="peptidylprolyl isomerase" evidence="8">
    <location>
        <begin position="22"/>
        <end position="333"/>
    </location>
</feature>
<dbReference type="GO" id="GO:0016853">
    <property type="term" value="F:isomerase activity"/>
    <property type="evidence" value="ECO:0007669"/>
    <property type="project" value="UniProtKB-KW"/>
</dbReference>
<evidence type="ECO:0000256" key="2">
    <source>
        <dbReference type="ARBA" id="ARBA00006577"/>
    </source>
</evidence>
<sequence length="333" mass="33596">MRKLLALLLASAMLLLAGCSASGGKSVGDAAPLASVKITPADDDNTAPTVTFDTPMTATAAGAKVVIEGDGAEIAAGQNVTYKLAGYKTSDGTVLGDTFSAGDQTLSLVDELKEADPEIYGILVGSKVGSWIAYVRPSTATDATESAVPEDGSTESAAPQSESAAPDTASEVLILKVTGAQDAPRLLGQDEVKQLDEAGALPGVEFGKDGTPTISIPEGKEPPNGLAVKVLKEGDGEALTADSTVTVDYVGVQWADGANHKAGEVFDSSYETGQPATFGLGQVITGWTKGLAGQKVGSTVLLTIPASMAYGDDGSTGGPTGTLVFVVDIKSAE</sequence>
<organism evidence="10 11">
    <name type="scientific">Arthrobacter ginkgonis</name>
    <dbReference type="NCBI Taxonomy" id="1630594"/>
    <lineage>
        <taxon>Bacteria</taxon>
        <taxon>Bacillati</taxon>
        <taxon>Actinomycetota</taxon>
        <taxon>Actinomycetes</taxon>
        <taxon>Micrococcales</taxon>
        <taxon>Micrococcaceae</taxon>
        <taxon>Arthrobacter</taxon>
    </lineage>
</organism>